<evidence type="ECO:0000256" key="1">
    <source>
        <dbReference type="ARBA" id="ARBA00007378"/>
    </source>
</evidence>
<comment type="similarity">
    <text evidence="1">Belongs to the OsmC/Ohr family.</text>
</comment>
<dbReference type="Gene3D" id="2.20.25.10">
    <property type="match status" value="1"/>
</dbReference>
<dbReference type="PANTHER" id="PTHR33797:SF2">
    <property type="entry name" value="ORGANIC HYDROPEROXIDE RESISTANCE PROTEIN-LIKE"/>
    <property type="match status" value="1"/>
</dbReference>
<name>A0A151A413_9STAP</name>
<reference evidence="3 4" key="1">
    <citation type="submission" date="2016-02" db="EMBL/GenBank/DDBJ databases">
        <title>Draft genome sequence of hydrocarbon degrading Staphylococcus saprophyticus Strain CNV2, isolated from crude-oil contaminated soil from Noonmati Oil Refinery, Guwahati, Assam, India.</title>
        <authorList>
            <person name="Mukherjee A."/>
            <person name="Chettri B."/>
            <person name="Langpoklakpam J."/>
            <person name="Singh A.K."/>
            <person name="Chattopadhyay D.J."/>
        </authorList>
    </citation>
    <scope>NUCLEOTIDE SEQUENCE [LARGE SCALE GENOMIC DNA]</scope>
    <source>
        <strain evidence="3 4">CNV2</strain>
    </source>
</reference>
<proteinExistence type="inferred from homology"/>
<reference evidence="2" key="2">
    <citation type="journal article" date="2021" name="PeerJ">
        <title>Extensive microbial diversity within the chicken gut microbiome revealed by metagenomics and culture.</title>
        <authorList>
            <person name="Gilroy R."/>
            <person name="Ravi A."/>
            <person name="Getino M."/>
            <person name="Pursley I."/>
            <person name="Horton D.L."/>
            <person name="Alikhan N.F."/>
            <person name="Baker D."/>
            <person name="Gharbi K."/>
            <person name="Hall N."/>
            <person name="Watson M."/>
            <person name="Adriaenssens E.M."/>
            <person name="Foster-Nyarko E."/>
            <person name="Jarju S."/>
            <person name="Secka A."/>
            <person name="Antonio M."/>
            <person name="Oren A."/>
            <person name="Chaudhuri R.R."/>
            <person name="La Ragione R."/>
            <person name="Hildebrand F."/>
            <person name="Pallen M.J."/>
        </authorList>
    </citation>
    <scope>NUCLEOTIDE SEQUENCE</scope>
    <source>
        <strain evidence="2">CHK149-3286</strain>
    </source>
</reference>
<dbReference type="Proteomes" id="UP000706163">
    <property type="component" value="Unassembled WGS sequence"/>
</dbReference>
<dbReference type="NCBIfam" id="TIGR03561">
    <property type="entry name" value="organ_hyd_perox"/>
    <property type="match status" value="1"/>
</dbReference>
<accession>A0A151A413</accession>
<sequence length="143" mass="15252">MSKVLYSTNMISNGGRDGRVFSPDNTFVQNLATPKEMGGNATTAETNPEQLFAAGYSACFNSALSLILQKSGVTDANPEVEATIELIVDEADNGVKLGGTLTVTLENMSQEDAEAYVEKAHNYCPYSKATKGNIDIALEVHAQ</sequence>
<dbReference type="EMBL" id="DYVT01000018">
    <property type="protein sequence ID" value="HJF66977.1"/>
    <property type="molecule type" value="Genomic_DNA"/>
</dbReference>
<reference evidence="2" key="3">
    <citation type="submission" date="2021-09" db="EMBL/GenBank/DDBJ databases">
        <authorList>
            <person name="Gilroy R."/>
        </authorList>
    </citation>
    <scope>NUCLEOTIDE SEQUENCE</scope>
    <source>
        <strain evidence="2">CHK149-3286</strain>
    </source>
</reference>
<dbReference type="InterPro" id="IPR019953">
    <property type="entry name" value="OHR"/>
</dbReference>
<evidence type="ECO:0000313" key="3">
    <source>
        <dbReference type="EMBL" id="KYH14057.1"/>
    </source>
</evidence>
<dbReference type="InterPro" id="IPR003718">
    <property type="entry name" value="OsmC/Ohr_fam"/>
</dbReference>
<dbReference type="RefSeq" id="WP_061854280.1">
    <property type="nucleotide sequence ID" value="NZ_DYVT01000018.1"/>
</dbReference>
<dbReference type="SUPFAM" id="SSF82784">
    <property type="entry name" value="OsmC-like"/>
    <property type="match status" value="1"/>
</dbReference>
<dbReference type="PANTHER" id="PTHR33797">
    <property type="entry name" value="ORGANIC HYDROPEROXIDE RESISTANCE PROTEIN-LIKE"/>
    <property type="match status" value="1"/>
</dbReference>
<dbReference type="AlphaFoldDB" id="A0A151A413"/>
<dbReference type="InterPro" id="IPR015946">
    <property type="entry name" value="KH_dom-like_a/b"/>
</dbReference>
<evidence type="ECO:0000313" key="4">
    <source>
        <dbReference type="Proteomes" id="UP000075418"/>
    </source>
</evidence>
<dbReference type="EMBL" id="LUGM01000002">
    <property type="protein sequence ID" value="KYH14057.1"/>
    <property type="molecule type" value="Genomic_DNA"/>
</dbReference>
<organism evidence="3 4">
    <name type="scientific">Staphylococcus kloosii</name>
    <dbReference type="NCBI Taxonomy" id="29384"/>
    <lineage>
        <taxon>Bacteria</taxon>
        <taxon>Bacillati</taxon>
        <taxon>Bacillota</taxon>
        <taxon>Bacilli</taxon>
        <taxon>Bacillales</taxon>
        <taxon>Staphylococcaceae</taxon>
        <taxon>Staphylococcus</taxon>
    </lineage>
</organism>
<dbReference type="Proteomes" id="UP000075418">
    <property type="component" value="Unassembled WGS sequence"/>
</dbReference>
<gene>
    <name evidence="3" type="ORF">A0131_04485</name>
    <name evidence="2" type="ORF">K8V85_01570</name>
</gene>
<dbReference type="GO" id="GO:0006979">
    <property type="term" value="P:response to oxidative stress"/>
    <property type="evidence" value="ECO:0007669"/>
    <property type="project" value="InterPro"/>
</dbReference>
<protein>
    <submittedName>
        <fullName evidence="2">Organic hydroperoxide resistance protein</fullName>
    </submittedName>
    <submittedName>
        <fullName evidence="3">Osmotically inducible protein C</fullName>
    </submittedName>
</protein>
<dbReference type="InterPro" id="IPR036102">
    <property type="entry name" value="OsmC/Ohrsf"/>
</dbReference>
<dbReference type="Gene3D" id="3.30.300.20">
    <property type="match status" value="1"/>
</dbReference>
<evidence type="ECO:0000313" key="2">
    <source>
        <dbReference type="EMBL" id="HJF66977.1"/>
    </source>
</evidence>
<comment type="caution">
    <text evidence="3">The sequence shown here is derived from an EMBL/GenBank/DDBJ whole genome shotgun (WGS) entry which is preliminary data.</text>
</comment>
<dbReference type="Pfam" id="PF02566">
    <property type="entry name" value="OsmC"/>
    <property type="match status" value="1"/>
</dbReference>